<evidence type="ECO:0008006" key="3">
    <source>
        <dbReference type="Google" id="ProtNLM"/>
    </source>
</evidence>
<evidence type="ECO:0000313" key="1">
    <source>
        <dbReference type="EMBL" id="TYH75048.1"/>
    </source>
</evidence>
<dbReference type="PRINTS" id="PR00019">
    <property type="entry name" value="LEURICHRPT"/>
</dbReference>
<dbReference type="Proteomes" id="UP000322667">
    <property type="component" value="Chromosome D05"/>
</dbReference>
<dbReference type="SUPFAM" id="SSF52047">
    <property type="entry name" value="RNI-like"/>
    <property type="match status" value="1"/>
</dbReference>
<dbReference type="AlphaFoldDB" id="A0A5D2L6V4"/>
<dbReference type="InterPro" id="IPR052595">
    <property type="entry name" value="LRRC69/RLP"/>
</dbReference>
<keyword evidence="2" id="KW-1185">Reference proteome</keyword>
<protein>
    <recommendedName>
        <fullName evidence="3">Leucine-rich repeat-containing N-terminal plant-type domain-containing protein</fullName>
    </recommendedName>
</protein>
<dbReference type="PANTHER" id="PTHR48057:SF7">
    <property type="entry name" value="LEUCINE-RICH REPEAT SERINE_THREONINE-PROTEIN KINASE 1"/>
    <property type="match status" value="1"/>
</dbReference>
<gene>
    <name evidence="1" type="ORF">ES332_D05G446500v1</name>
</gene>
<dbReference type="Gene3D" id="3.80.10.10">
    <property type="entry name" value="Ribonuclease Inhibitor"/>
    <property type="match status" value="3"/>
</dbReference>
<sequence length="297" mass="33696">MTAWILKLVSLDLSYNVFSDQLTPNKNTLEGLVHNLIEVRHLFLDRIIMPSINPNIFMNLSSSIKSLSPGGCDLQGKFSRNILHSPNLNLLNLGYNRNLSLDLLKFYQSSNLEHLDLSWMSFTKLIDLIDNLHGSISRSLGNLLWLIYLDLSWNQLSGQVPLSIVNLTQLEHLRIAENSLEGPIPDEVAAFPNLIYLDLSNILPNEKLLSWLYNASSSMEVYLSQNQFMLGNNKLQGHLPSSIFQFLNLTWLLLYSNNLSGVIEFGMFSNLPNLEYLDLSLNNLSLSSNNVSQFPHF</sequence>
<dbReference type="EMBL" id="CM017627">
    <property type="protein sequence ID" value="TYH75048.1"/>
    <property type="molecule type" value="Genomic_DNA"/>
</dbReference>
<dbReference type="Pfam" id="PF00560">
    <property type="entry name" value="LRR_1"/>
    <property type="match status" value="1"/>
</dbReference>
<reference evidence="1 2" key="1">
    <citation type="submission" date="2019-07" db="EMBL/GenBank/DDBJ databases">
        <title>WGS assembly of Gossypium tomentosum.</title>
        <authorList>
            <person name="Chen Z.J."/>
            <person name="Sreedasyam A."/>
            <person name="Ando A."/>
            <person name="Song Q."/>
            <person name="De L."/>
            <person name="Hulse-Kemp A."/>
            <person name="Ding M."/>
            <person name="Ye W."/>
            <person name="Kirkbride R."/>
            <person name="Jenkins J."/>
            <person name="Plott C."/>
            <person name="Lovell J."/>
            <person name="Lin Y.-M."/>
            <person name="Vaughn R."/>
            <person name="Liu B."/>
            <person name="Li W."/>
            <person name="Simpson S."/>
            <person name="Scheffler B."/>
            <person name="Saski C."/>
            <person name="Grover C."/>
            <person name="Hu G."/>
            <person name="Conover J."/>
            <person name="Carlson J."/>
            <person name="Shu S."/>
            <person name="Boston L."/>
            <person name="Williams M."/>
            <person name="Peterson D."/>
            <person name="Mcgee K."/>
            <person name="Jones D."/>
            <person name="Wendel J."/>
            <person name="Stelly D."/>
            <person name="Grimwood J."/>
            <person name="Schmutz J."/>
        </authorList>
    </citation>
    <scope>NUCLEOTIDE SEQUENCE [LARGE SCALE GENOMIC DNA]</scope>
    <source>
        <strain evidence="1">7179.01</strain>
    </source>
</reference>
<accession>A0A5D2L6V4</accession>
<dbReference type="InterPro" id="IPR032675">
    <property type="entry name" value="LRR_dom_sf"/>
</dbReference>
<dbReference type="InterPro" id="IPR001611">
    <property type="entry name" value="Leu-rich_rpt"/>
</dbReference>
<evidence type="ECO:0000313" key="2">
    <source>
        <dbReference type="Proteomes" id="UP000322667"/>
    </source>
</evidence>
<organism evidence="1 2">
    <name type="scientific">Gossypium tomentosum</name>
    <name type="common">Hawaiian cotton</name>
    <name type="synonym">Gossypium sandvicense</name>
    <dbReference type="NCBI Taxonomy" id="34277"/>
    <lineage>
        <taxon>Eukaryota</taxon>
        <taxon>Viridiplantae</taxon>
        <taxon>Streptophyta</taxon>
        <taxon>Embryophyta</taxon>
        <taxon>Tracheophyta</taxon>
        <taxon>Spermatophyta</taxon>
        <taxon>Magnoliopsida</taxon>
        <taxon>eudicotyledons</taxon>
        <taxon>Gunneridae</taxon>
        <taxon>Pentapetalae</taxon>
        <taxon>rosids</taxon>
        <taxon>malvids</taxon>
        <taxon>Malvales</taxon>
        <taxon>Malvaceae</taxon>
        <taxon>Malvoideae</taxon>
        <taxon>Gossypium</taxon>
    </lineage>
</organism>
<dbReference type="PANTHER" id="PTHR48057">
    <property type="entry name" value="LEUCINE-RICH REPEAT SERINE/THREONINE-PROTEIN KINASE 1"/>
    <property type="match status" value="1"/>
</dbReference>
<proteinExistence type="predicted"/>
<name>A0A5D2L6V4_GOSTO</name>